<feature type="transmembrane region" description="Helical" evidence="1">
    <location>
        <begin position="15"/>
        <end position="34"/>
    </location>
</feature>
<protein>
    <submittedName>
        <fullName evidence="2">Uncharacterized protein</fullName>
    </submittedName>
</protein>
<sequence>MATTQMDVTISKTELACLTTCALLLLSYHIYLLYNIRKHGERTIFGISRAAKRKWLLNMMKKKNDVAIIQGLRNQVMASTFLASTAVSISSALAAFASRTPTSHHTSLHLLPLLTTHLLTFFLFTQSIRYYNHLMFLAESDVWDEFNVDGSGWKMLDNAGMFFTLGLRG</sequence>
<keyword evidence="1" id="KW-0812">Transmembrane</keyword>
<feature type="transmembrane region" description="Helical" evidence="1">
    <location>
        <begin position="108"/>
        <end position="125"/>
    </location>
</feature>
<comment type="caution">
    <text evidence="2">The sequence shown here is derived from an EMBL/GenBank/DDBJ whole genome shotgun (WGS) entry which is preliminary data.</text>
</comment>
<gene>
    <name evidence="2" type="ORF">HK097_008507</name>
</gene>
<reference evidence="2" key="1">
    <citation type="submission" date="2020-05" db="EMBL/GenBank/DDBJ databases">
        <title>Phylogenomic resolution of chytrid fungi.</title>
        <authorList>
            <person name="Stajich J.E."/>
            <person name="Amses K."/>
            <person name="Simmons R."/>
            <person name="Seto K."/>
            <person name="Myers J."/>
            <person name="Bonds A."/>
            <person name="Quandt C.A."/>
            <person name="Barry K."/>
            <person name="Liu P."/>
            <person name="Grigoriev I."/>
            <person name="Longcore J.E."/>
            <person name="James T.Y."/>
        </authorList>
    </citation>
    <scope>NUCLEOTIDE SEQUENCE</scope>
    <source>
        <strain evidence="2">JEL0318</strain>
    </source>
</reference>
<organism evidence="2 3">
    <name type="scientific">Rhizophlyctis rosea</name>
    <dbReference type="NCBI Taxonomy" id="64517"/>
    <lineage>
        <taxon>Eukaryota</taxon>
        <taxon>Fungi</taxon>
        <taxon>Fungi incertae sedis</taxon>
        <taxon>Chytridiomycota</taxon>
        <taxon>Chytridiomycota incertae sedis</taxon>
        <taxon>Chytridiomycetes</taxon>
        <taxon>Rhizophlyctidales</taxon>
        <taxon>Rhizophlyctidaceae</taxon>
        <taxon>Rhizophlyctis</taxon>
    </lineage>
</organism>
<evidence type="ECO:0000313" key="2">
    <source>
        <dbReference type="EMBL" id="KAJ3050561.1"/>
    </source>
</evidence>
<feature type="non-terminal residue" evidence="2">
    <location>
        <position position="169"/>
    </location>
</feature>
<evidence type="ECO:0000256" key="1">
    <source>
        <dbReference type="SAM" id="Phobius"/>
    </source>
</evidence>
<dbReference type="EMBL" id="JADGJD010000500">
    <property type="protein sequence ID" value="KAJ3050561.1"/>
    <property type="molecule type" value="Genomic_DNA"/>
</dbReference>
<dbReference type="InterPro" id="IPR006747">
    <property type="entry name" value="DUF599"/>
</dbReference>
<keyword evidence="3" id="KW-1185">Reference proteome</keyword>
<dbReference type="PANTHER" id="PTHR31168">
    <property type="entry name" value="OS02G0292800 PROTEIN"/>
    <property type="match status" value="1"/>
</dbReference>
<accession>A0AAD5SCH5</accession>
<dbReference type="PANTHER" id="PTHR31168:SF1">
    <property type="entry name" value="DUF599 FAMILY PROTEIN"/>
    <property type="match status" value="1"/>
</dbReference>
<keyword evidence="1" id="KW-1133">Transmembrane helix</keyword>
<keyword evidence="1" id="KW-0472">Membrane</keyword>
<dbReference type="Pfam" id="PF04654">
    <property type="entry name" value="DUF599"/>
    <property type="match status" value="1"/>
</dbReference>
<feature type="transmembrane region" description="Helical" evidence="1">
    <location>
        <begin position="76"/>
        <end position="96"/>
    </location>
</feature>
<dbReference type="Proteomes" id="UP001212841">
    <property type="component" value="Unassembled WGS sequence"/>
</dbReference>
<dbReference type="AlphaFoldDB" id="A0AAD5SCH5"/>
<proteinExistence type="predicted"/>
<evidence type="ECO:0000313" key="3">
    <source>
        <dbReference type="Proteomes" id="UP001212841"/>
    </source>
</evidence>
<name>A0AAD5SCH5_9FUNG</name>